<protein>
    <submittedName>
        <fullName evidence="2">RNA-directed DNA polymerase, eukaryota, reverse transcriptase zinc-binding domain protein</fullName>
    </submittedName>
</protein>
<dbReference type="GO" id="GO:0003964">
    <property type="term" value="F:RNA-directed DNA polymerase activity"/>
    <property type="evidence" value="ECO:0007669"/>
    <property type="project" value="UniProtKB-KW"/>
</dbReference>
<dbReference type="InterPro" id="IPR043502">
    <property type="entry name" value="DNA/RNA_pol_sf"/>
</dbReference>
<dbReference type="CDD" id="cd01650">
    <property type="entry name" value="RT_nLTR_like"/>
    <property type="match status" value="1"/>
</dbReference>
<evidence type="ECO:0000259" key="1">
    <source>
        <dbReference type="PROSITE" id="PS50878"/>
    </source>
</evidence>
<dbReference type="PROSITE" id="PS50878">
    <property type="entry name" value="RT_POL"/>
    <property type="match status" value="1"/>
</dbReference>
<dbReference type="EMBL" id="BQNB010016029">
    <property type="protein sequence ID" value="GJT46963.1"/>
    <property type="molecule type" value="Genomic_DNA"/>
</dbReference>
<comment type="caution">
    <text evidence="2">The sequence shown here is derived from an EMBL/GenBank/DDBJ whole genome shotgun (WGS) entry which is preliminary data.</text>
</comment>
<sequence>MLREDEVKLLEEYINAVQDKEKLLCQKAKVEWLKDGDRNSSYFHKVLKGRMNRSKIHTVMGTDGTIHEKDQVGIEFVKHFERFLGATSDATDMDDSDVCLFNRIDDNDADCMSRETTEAEIKRALFDIDDNKASGPDGFTSKFFKKSWDTIKDDFCKAIKEYFRTGKLLGEMNATLITLVPKIQTPLKVTDFRPIACCNVVYKCISKILTNRIKPVLNKLVDQNQSAFLPGRAITDNILLTQELLRGYNSNNGPKRCSLKIDIQKAYDIVSWSFLEKILHNSGFPITVIKWIMVCISTPKFTICVNGERVGYFKGSRGLRQGDPISPYLFTLVMEVLNLFLKDEIAKKRNFKYHYGCKSIKITHLCFADDLLVLCHGDSTSISTVKRALEKFSKVSGLHPNMSKSTMFCGSLNEEEKNQFLRILPFKIGNFSTSQVWTDFKNDGEKVKWNKLVWFSQCIPRHTFILWLACRSKVLDLFSLL</sequence>
<dbReference type="InterPro" id="IPR026960">
    <property type="entry name" value="RVT-Znf"/>
</dbReference>
<proteinExistence type="predicted"/>
<gene>
    <name evidence="2" type="ORF">Tco_0955678</name>
</gene>
<accession>A0ABQ5E7W5</accession>
<reference evidence="2" key="2">
    <citation type="submission" date="2022-01" db="EMBL/GenBank/DDBJ databases">
        <authorList>
            <person name="Yamashiro T."/>
            <person name="Shiraishi A."/>
            <person name="Satake H."/>
            <person name="Nakayama K."/>
        </authorList>
    </citation>
    <scope>NUCLEOTIDE SEQUENCE</scope>
</reference>
<reference evidence="2" key="1">
    <citation type="journal article" date="2022" name="Int. J. Mol. Sci.">
        <title>Draft Genome of Tanacetum Coccineum: Genomic Comparison of Closely Related Tanacetum-Family Plants.</title>
        <authorList>
            <person name="Yamashiro T."/>
            <person name="Shiraishi A."/>
            <person name="Nakayama K."/>
            <person name="Satake H."/>
        </authorList>
    </citation>
    <scope>NUCLEOTIDE SEQUENCE</scope>
</reference>
<name>A0ABQ5E7W5_9ASTR</name>
<keyword evidence="2" id="KW-0695">RNA-directed DNA polymerase</keyword>
<feature type="domain" description="Reverse transcriptase" evidence="1">
    <location>
        <begin position="161"/>
        <end position="425"/>
    </location>
</feature>
<keyword evidence="2" id="KW-0548">Nucleotidyltransferase</keyword>
<organism evidence="2 3">
    <name type="scientific">Tanacetum coccineum</name>
    <dbReference type="NCBI Taxonomy" id="301880"/>
    <lineage>
        <taxon>Eukaryota</taxon>
        <taxon>Viridiplantae</taxon>
        <taxon>Streptophyta</taxon>
        <taxon>Embryophyta</taxon>
        <taxon>Tracheophyta</taxon>
        <taxon>Spermatophyta</taxon>
        <taxon>Magnoliopsida</taxon>
        <taxon>eudicotyledons</taxon>
        <taxon>Gunneridae</taxon>
        <taxon>Pentapetalae</taxon>
        <taxon>asterids</taxon>
        <taxon>campanulids</taxon>
        <taxon>Asterales</taxon>
        <taxon>Asteraceae</taxon>
        <taxon>Asteroideae</taxon>
        <taxon>Anthemideae</taxon>
        <taxon>Anthemidinae</taxon>
        <taxon>Tanacetum</taxon>
    </lineage>
</organism>
<dbReference type="Pfam" id="PF13966">
    <property type="entry name" value="zf-RVT"/>
    <property type="match status" value="1"/>
</dbReference>
<dbReference type="SUPFAM" id="SSF56672">
    <property type="entry name" value="DNA/RNA polymerases"/>
    <property type="match status" value="1"/>
</dbReference>
<keyword evidence="2" id="KW-0808">Transferase</keyword>
<dbReference type="InterPro" id="IPR000477">
    <property type="entry name" value="RT_dom"/>
</dbReference>
<dbReference type="Pfam" id="PF00078">
    <property type="entry name" value="RVT_1"/>
    <property type="match status" value="1"/>
</dbReference>
<dbReference type="InterPro" id="IPR052343">
    <property type="entry name" value="Retrotransposon-Effector_Assoc"/>
</dbReference>
<dbReference type="PANTHER" id="PTHR46890">
    <property type="entry name" value="NON-LTR RETROLELEMENT REVERSE TRANSCRIPTASE-LIKE PROTEIN-RELATED"/>
    <property type="match status" value="1"/>
</dbReference>
<dbReference type="Proteomes" id="UP001151760">
    <property type="component" value="Unassembled WGS sequence"/>
</dbReference>
<evidence type="ECO:0000313" key="3">
    <source>
        <dbReference type="Proteomes" id="UP001151760"/>
    </source>
</evidence>
<keyword evidence="3" id="KW-1185">Reference proteome</keyword>
<evidence type="ECO:0000313" key="2">
    <source>
        <dbReference type="EMBL" id="GJT46963.1"/>
    </source>
</evidence>
<dbReference type="PANTHER" id="PTHR46890:SF48">
    <property type="entry name" value="RNA-DIRECTED DNA POLYMERASE"/>
    <property type="match status" value="1"/>
</dbReference>